<evidence type="ECO:0000313" key="2">
    <source>
        <dbReference type="Proteomes" id="UP001605990"/>
    </source>
</evidence>
<name>A0ABW7DTH0_STRRO</name>
<keyword evidence="2" id="KW-1185">Reference proteome</keyword>
<protein>
    <recommendedName>
        <fullName evidence="3">Secreted protein</fullName>
    </recommendedName>
</protein>
<accession>A0ABW7DTH0</accession>
<gene>
    <name evidence="1" type="ORF">ACGU38_01945</name>
</gene>
<dbReference type="RefSeq" id="WP_394392689.1">
    <property type="nucleotide sequence ID" value="NZ_JBIENY010000030.1"/>
</dbReference>
<evidence type="ECO:0000313" key="1">
    <source>
        <dbReference type="EMBL" id="MFG6294123.1"/>
    </source>
</evidence>
<sequence>MLLVLGPGLLGPTFGDDSLVLAVVAQVRVGLAWGVPPGGLGSLPLFVGEPGAAAGVHGTAGLPLGPVLRSDAFLDGLGVEYRTIDV</sequence>
<proteinExistence type="predicted"/>
<dbReference type="EMBL" id="JBIENY010000030">
    <property type="protein sequence ID" value="MFG6294123.1"/>
    <property type="molecule type" value="Genomic_DNA"/>
</dbReference>
<comment type="caution">
    <text evidence="1">The sequence shown here is derived from an EMBL/GenBank/DDBJ whole genome shotgun (WGS) entry which is preliminary data.</text>
</comment>
<reference evidence="1 2" key="1">
    <citation type="submission" date="2024-10" db="EMBL/GenBank/DDBJ databases">
        <title>Draft genome assembly of a novel steroid transforming actinomycete isolated from African clawed frog Xenopus laevis.</title>
        <authorList>
            <person name="Bragin E."/>
            <person name="Kollerov V."/>
            <person name="Donova M.V."/>
        </authorList>
    </citation>
    <scope>NUCLEOTIDE SEQUENCE [LARGE SCALE GENOMIC DNA]</scope>
    <source>
        <strain evidence="1 2">MTOC-St3</strain>
    </source>
</reference>
<dbReference type="Proteomes" id="UP001605990">
    <property type="component" value="Unassembled WGS sequence"/>
</dbReference>
<organism evidence="1 2">
    <name type="scientific">Streptomyces rochei</name>
    <name type="common">Streptomyces parvullus</name>
    <dbReference type="NCBI Taxonomy" id="1928"/>
    <lineage>
        <taxon>Bacteria</taxon>
        <taxon>Bacillati</taxon>
        <taxon>Actinomycetota</taxon>
        <taxon>Actinomycetes</taxon>
        <taxon>Kitasatosporales</taxon>
        <taxon>Streptomycetaceae</taxon>
        <taxon>Streptomyces</taxon>
        <taxon>Streptomyces rochei group</taxon>
    </lineage>
</organism>
<evidence type="ECO:0008006" key="3">
    <source>
        <dbReference type="Google" id="ProtNLM"/>
    </source>
</evidence>